<feature type="transmembrane region" description="Helical" evidence="1">
    <location>
        <begin position="358"/>
        <end position="375"/>
    </location>
</feature>
<evidence type="ECO:0000256" key="1">
    <source>
        <dbReference type="SAM" id="Phobius"/>
    </source>
</evidence>
<feature type="transmembrane region" description="Helical" evidence="1">
    <location>
        <begin position="175"/>
        <end position="201"/>
    </location>
</feature>
<evidence type="ECO:0000313" key="2">
    <source>
        <dbReference type="EMBL" id="GAA5017651.1"/>
    </source>
</evidence>
<feature type="transmembrane region" description="Helical" evidence="1">
    <location>
        <begin position="23"/>
        <end position="46"/>
    </location>
</feature>
<dbReference type="RefSeq" id="WP_345505752.1">
    <property type="nucleotide sequence ID" value="NZ_BAABIW010000004.1"/>
</dbReference>
<keyword evidence="3" id="KW-1185">Reference proteome</keyword>
<gene>
    <name evidence="2" type="ORF">GCM10023258_04040</name>
</gene>
<feature type="transmembrane region" description="Helical" evidence="1">
    <location>
        <begin position="213"/>
        <end position="234"/>
    </location>
</feature>
<dbReference type="Proteomes" id="UP001500427">
    <property type="component" value="Unassembled WGS sequence"/>
</dbReference>
<feature type="transmembrane region" description="Helical" evidence="1">
    <location>
        <begin position="303"/>
        <end position="328"/>
    </location>
</feature>
<protein>
    <recommendedName>
        <fullName evidence="4">Mannosyltransferase</fullName>
    </recommendedName>
</protein>
<reference evidence="3" key="1">
    <citation type="journal article" date="2019" name="Int. J. Syst. Evol. Microbiol.">
        <title>The Global Catalogue of Microorganisms (GCM) 10K type strain sequencing project: providing services to taxonomists for standard genome sequencing and annotation.</title>
        <authorList>
            <consortium name="The Broad Institute Genomics Platform"/>
            <consortium name="The Broad Institute Genome Sequencing Center for Infectious Disease"/>
            <person name="Wu L."/>
            <person name="Ma J."/>
        </authorList>
    </citation>
    <scope>NUCLEOTIDE SEQUENCE [LARGE SCALE GENOMIC DNA]</scope>
    <source>
        <strain evidence="3">JCM 17687</strain>
    </source>
</reference>
<name>A0ABP9J1H6_9MICO</name>
<accession>A0ABP9J1H6</accession>
<organism evidence="2 3">
    <name type="scientific">Terrabacter aeriphilus</name>
    <dbReference type="NCBI Taxonomy" id="515662"/>
    <lineage>
        <taxon>Bacteria</taxon>
        <taxon>Bacillati</taxon>
        <taxon>Actinomycetota</taxon>
        <taxon>Actinomycetes</taxon>
        <taxon>Micrococcales</taxon>
        <taxon>Intrasporangiaceae</taxon>
        <taxon>Terrabacter</taxon>
    </lineage>
</organism>
<comment type="caution">
    <text evidence="2">The sequence shown here is derived from an EMBL/GenBank/DDBJ whole genome shotgun (WGS) entry which is preliminary data.</text>
</comment>
<feature type="transmembrane region" description="Helical" evidence="1">
    <location>
        <begin position="149"/>
        <end position="169"/>
    </location>
</feature>
<dbReference type="EMBL" id="BAABIW010000004">
    <property type="protein sequence ID" value="GAA5017651.1"/>
    <property type="molecule type" value="Genomic_DNA"/>
</dbReference>
<keyword evidence="1" id="KW-1133">Transmembrane helix</keyword>
<proteinExistence type="predicted"/>
<feature type="transmembrane region" description="Helical" evidence="1">
    <location>
        <begin position="334"/>
        <end position="351"/>
    </location>
</feature>
<keyword evidence="1" id="KW-0812">Transmembrane</keyword>
<evidence type="ECO:0008006" key="4">
    <source>
        <dbReference type="Google" id="ProtNLM"/>
    </source>
</evidence>
<feature type="transmembrane region" description="Helical" evidence="1">
    <location>
        <begin position="278"/>
        <end position="296"/>
    </location>
</feature>
<feature type="transmembrane region" description="Helical" evidence="1">
    <location>
        <begin position="86"/>
        <end position="112"/>
    </location>
</feature>
<keyword evidence="1" id="KW-0472">Membrane</keyword>
<evidence type="ECO:0000313" key="3">
    <source>
        <dbReference type="Proteomes" id="UP001500427"/>
    </source>
</evidence>
<sequence>MSQATRSPVTTPSSGRAPTRAGAGWLVAVAATVAAIVVAIVVGGLLSQLVHPFLRHDDWQAVLPQGAPGSTAHVARNRYEGRWLNTVYWFVVGQRAPLSVAMAVFVAGYAAFVAGLVRLLRLRVAPSVFLATLALLVSPVWVRLAYWPGTLSAAMLVAGAAVWTLPWARRRHVTLGLWLVGSVVASVLSYPPVALLLLLALALCELAAPVRRLVLLAGGFVAAYGLGVLLTFALNALAFGQFGVTISAWRRPNPLRSPEALVTNVGRYLAQLEALGSSLGWAWVVGAVGLVVAVAGRSTRRSALVVLGAVGVVVALEGGLTVVTGVVAGERASLWAWPAICLPIALLLKGIRPMRRFAAGALAIVAALGLAAWRADLGDHQTTRQQYDAIVDETAQLAADHPGQRVVLWMEPRWRVTVQGSMTAVTLRSMLYVERGLNPRWCRPVECDLIAHDVARHPSAASARRVDGMTVMLVPSPPPWL</sequence>